<evidence type="ECO:0000256" key="1">
    <source>
        <dbReference type="ARBA" id="ARBA00022741"/>
    </source>
</evidence>
<dbReference type="PANTHER" id="PTHR43038:SF3">
    <property type="entry name" value="ABC TRANSPORTER G FAMILY MEMBER 20 ISOFORM X1"/>
    <property type="match status" value="1"/>
</dbReference>
<dbReference type="SUPFAM" id="SSF52540">
    <property type="entry name" value="P-loop containing nucleoside triphosphate hydrolases"/>
    <property type="match status" value="1"/>
</dbReference>
<evidence type="ECO:0000313" key="5">
    <source>
        <dbReference type="Proteomes" id="UP001375370"/>
    </source>
</evidence>
<sequence length="247" mass="27553">MTDKNAVAVSRLTFNYGHLRVIDNLSIDIPCGQSFGFLGPNGSGKTTLIRLMIGLLKPNNGRIEVFNQPLSRHHSSFIGYMPQLTSLYQELSVRQNIEFFAHIYGMADRLARKNRVDEVINLVELWPKRDTSVHQLSGGMRQRLSLACAIVHDPSLIFLDEPTVGLDPDLRAHFWEYFKNLTALGRTLIISSHTMDDAAHCDCLAFLREGKIIASGPPSILVAATGNDRATLEDAFLYYIRKGTGHA</sequence>
<dbReference type="Proteomes" id="UP001375370">
    <property type="component" value="Chromosome"/>
</dbReference>
<proteinExistence type="predicted"/>
<dbReference type="InterPro" id="IPR017871">
    <property type="entry name" value="ABC_transporter-like_CS"/>
</dbReference>
<gene>
    <name evidence="4" type="ORF">V8247_00615</name>
</gene>
<dbReference type="InterPro" id="IPR027417">
    <property type="entry name" value="P-loop_NTPase"/>
</dbReference>
<dbReference type="PROSITE" id="PS00211">
    <property type="entry name" value="ABC_TRANSPORTER_1"/>
    <property type="match status" value="1"/>
</dbReference>
<reference evidence="4 5" key="1">
    <citation type="submission" date="2024-03" db="EMBL/GenBank/DDBJ databases">
        <title>A Dehalogenimonas Isolated from Estuarine Sediments Dihaloeliminates Chlorinated Alkanes.</title>
        <authorList>
            <person name="Yang Y."/>
            <person name="Wang H."/>
        </authorList>
    </citation>
    <scope>NUCLEOTIDE SEQUENCE [LARGE SCALE GENOMIC DNA]</scope>
    <source>
        <strain evidence="4 5">W</strain>
    </source>
</reference>
<keyword evidence="2 4" id="KW-0067">ATP-binding</keyword>
<organism evidence="4 5">
    <name type="scientific">Candidatus Dehalogenimonas loeffleri</name>
    <dbReference type="NCBI Taxonomy" id="3127115"/>
    <lineage>
        <taxon>Bacteria</taxon>
        <taxon>Bacillati</taxon>
        <taxon>Chloroflexota</taxon>
        <taxon>Dehalococcoidia</taxon>
        <taxon>Dehalococcoidales</taxon>
        <taxon>Dehalococcoidaceae</taxon>
        <taxon>Dehalogenimonas</taxon>
    </lineage>
</organism>
<evidence type="ECO:0000256" key="2">
    <source>
        <dbReference type="ARBA" id="ARBA00022840"/>
    </source>
</evidence>
<dbReference type="CDD" id="cd03230">
    <property type="entry name" value="ABC_DR_subfamily_A"/>
    <property type="match status" value="1"/>
</dbReference>
<dbReference type="PANTHER" id="PTHR43038">
    <property type="entry name" value="ATP-BINDING CASSETTE, SUB-FAMILY H, MEMBER 1"/>
    <property type="match status" value="1"/>
</dbReference>
<evidence type="ECO:0000259" key="3">
    <source>
        <dbReference type="PROSITE" id="PS50893"/>
    </source>
</evidence>
<dbReference type="GO" id="GO:0005524">
    <property type="term" value="F:ATP binding"/>
    <property type="evidence" value="ECO:0007669"/>
    <property type="project" value="UniProtKB-KW"/>
</dbReference>
<dbReference type="Gene3D" id="3.40.50.300">
    <property type="entry name" value="P-loop containing nucleotide triphosphate hydrolases"/>
    <property type="match status" value="1"/>
</dbReference>
<feature type="domain" description="ABC transporter" evidence="3">
    <location>
        <begin position="7"/>
        <end position="234"/>
    </location>
</feature>
<keyword evidence="1" id="KW-0547">Nucleotide-binding</keyword>
<dbReference type="SMART" id="SM00382">
    <property type="entry name" value="AAA"/>
    <property type="match status" value="1"/>
</dbReference>
<accession>A0ABZ2J3N7</accession>
<dbReference type="InterPro" id="IPR003593">
    <property type="entry name" value="AAA+_ATPase"/>
</dbReference>
<keyword evidence="5" id="KW-1185">Reference proteome</keyword>
<protein>
    <submittedName>
        <fullName evidence="4">ABC transporter ATP-binding protein</fullName>
    </submittedName>
</protein>
<name>A0ABZ2J3N7_9CHLR</name>
<dbReference type="EMBL" id="CP146612">
    <property type="protein sequence ID" value="WWX25505.1"/>
    <property type="molecule type" value="Genomic_DNA"/>
</dbReference>
<dbReference type="Pfam" id="PF00005">
    <property type="entry name" value="ABC_tran"/>
    <property type="match status" value="1"/>
</dbReference>
<dbReference type="PROSITE" id="PS50893">
    <property type="entry name" value="ABC_TRANSPORTER_2"/>
    <property type="match status" value="1"/>
</dbReference>
<evidence type="ECO:0000313" key="4">
    <source>
        <dbReference type="EMBL" id="WWX25505.1"/>
    </source>
</evidence>
<dbReference type="InterPro" id="IPR003439">
    <property type="entry name" value="ABC_transporter-like_ATP-bd"/>
</dbReference>
<dbReference type="RefSeq" id="WP_338737723.1">
    <property type="nucleotide sequence ID" value="NZ_CP146612.1"/>
</dbReference>